<sequence length="64" mass="7408">MATEPNGHRPSARHALSVFAPYSLVPLTSETPRRSMTLAFERTSRPLRRHSPFVTRSRVRSFIW</sequence>
<protein>
    <submittedName>
        <fullName evidence="1">Uncharacterized protein</fullName>
    </submittedName>
</protein>
<organism evidence="1 2">
    <name type="scientific">Thermomicrobium roseum (strain ATCC 27502 / DSM 5159 / P-2)</name>
    <dbReference type="NCBI Taxonomy" id="309801"/>
    <lineage>
        <taxon>Bacteria</taxon>
        <taxon>Pseudomonadati</taxon>
        <taxon>Thermomicrobiota</taxon>
        <taxon>Thermomicrobia</taxon>
        <taxon>Thermomicrobiales</taxon>
        <taxon>Thermomicrobiaceae</taxon>
        <taxon>Thermomicrobium</taxon>
    </lineage>
</organism>
<dbReference type="AlphaFoldDB" id="B9L5H4"/>
<keyword evidence="1" id="KW-0614">Plasmid</keyword>
<evidence type="ECO:0000313" key="2">
    <source>
        <dbReference type="Proteomes" id="UP000000447"/>
    </source>
</evidence>
<dbReference type="Proteomes" id="UP000000447">
    <property type="component" value="Plasmid unnamed"/>
</dbReference>
<keyword evidence="2" id="KW-1185">Reference proteome</keyword>
<proteinExistence type="predicted"/>
<dbReference type="EMBL" id="CP001276">
    <property type="protein sequence ID" value="ACM07272.1"/>
    <property type="molecule type" value="Genomic_DNA"/>
</dbReference>
<name>B9L5H4_THERP</name>
<reference evidence="1 2" key="1">
    <citation type="journal article" date="2009" name="PLoS ONE">
        <title>Complete genome sequence of the aerobic CO-oxidizing thermophile Thermomicrobium roseum.</title>
        <authorList>
            <person name="Wu D."/>
            <person name="Raymond J."/>
            <person name="Wu M."/>
            <person name="Chatterji S."/>
            <person name="Ren Q."/>
            <person name="Graham J.E."/>
            <person name="Bryant D.A."/>
            <person name="Robb F."/>
            <person name="Colman A."/>
            <person name="Tallon L.J."/>
            <person name="Badger J.H."/>
            <person name="Madupu R."/>
            <person name="Ward N.L."/>
            <person name="Eisen J.A."/>
        </authorList>
    </citation>
    <scope>NUCLEOTIDE SEQUENCE [LARGE SCALE GENOMIC DNA]</scope>
    <source>
        <strain evidence="2">ATCC 27502 / DSM 5159 / P-2</strain>
        <plasmid evidence="1">unnamed</plasmid>
    </source>
</reference>
<geneLocation type="plasmid" evidence="2">
    <name>Tros</name>
</geneLocation>
<dbReference type="HOGENOM" id="CLU_2866376_0_0_0"/>
<dbReference type="KEGG" id="tro:trd_A0101"/>
<gene>
    <name evidence="1" type="ordered locus">trd_A0101</name>
</gene>
<accession>B9L5H4</accession>
<evidence type="ECO:0000313" key="1">
    <source>
        <dbReference type="EMBL" id="ACM07272.1"/>
    </source>
</evidence>